<feature type="region of interest" description="Disordered" evidence="1">
    <location>
        <begin position="58"/>
        <end position="80"/>
    </location>
</feature>
<accession>A0A165RUH2</accession>
<name>A0A165RUH2_9AGAM</name>
<organism evidence="2 3">
    <name type="scientific">Neolentinus lepideus HHB14362 ss-1</name>
    <dbReference type="NCBI Taxonomy" id="1314782"/>
    <lineage>
        <taxon>Eukaryota</taxon>
        <taxon>Fungi</taxon>
        <taxon>Dikarya</taxon>
        <taxon>Basidiomycota</taxon>
        <taxon>Agaricomycotina</taxon>
        <taxon>Agaricomycetes</taxon>
        <taxon>Gloeophyllales</taxon>
        <taxon>Gloeophyllaceae</taxon>
        <taxon>Neolentinus</taxon>
    </lineage>
</organism>
<keyword evidence="3" id="KW-1185">Reference proteome</keyword>
<evidence type="ECO:0000256" key="1">
    <source>
        <dbReference type="SAM" id="MobiDB-lite"/>
    </source>
</evidence>
<dbReference type="EMBL" id="KV425578">
    <property type="protein sequence ID" value="KZT24286.1"/>
    <property type="molecule type" value="Genomic_DNA"/>
</dbReference>
<dbReference type="Proteomes" id="UP000076761">
    <property type="component" value="Unassembled WGS sequence"/>
</dbReference>
<reference evidence="2 3" key="1">
    <citation type="journal article" date="2016" name="Mol. Biol. Evol.">
        <title>Comparative Genomics of Early-Diverging Mushroom-Forming Fungi Provides Insights into the Origins of Lignocellulose Decay Capabilities.</title>
        <authorList>
            <person name="Nagy L.G."/>
            <person name="Riley R."/>
            <person name="Tritt A."/>
            <person name="Adam C."/>
            <person name="Daum C."/>
            <person name="Floudas D."/>
            <person name="Sun H."/>
            <person name="Yadav J.S."/>
            <person name="Pangilinan J."/>
            <person name="Larsson K.H."/>
            <person name="Matsuura K."/>
            <person name="Barry K."/>
            <person name="Labutti K."/>
            <person name="Kuo R."/>
            <person name="Ohm R.A."/>
            <person name="Bhattacharya S.S."/>
            <person name="Shirouzu T."/>
            <person name="Yoshinaga Y."/>
            <person name="Martin F.M."/>
            <person name="Grigoriev I.V."/>
            <person name="Hibbett D.S."/>
        </authorList>
    </citation>
    <scope>NUCLEOTIDE SEQUENCE [LARGE SCALE GENOMIC DNA]</scope>
    <source>
        <strain evidence="2 3">HHB14362 ss-1</strain>
    </source>
</reference>
<dbReference type="AlphaFoldDB" id="A0A165RUH2"/>
<evidence type="ECO:0000313" key="2">
    <source>
        <dbReference type="EMBL" id="KZT24286.1"/>
    </source>
</evidence>
<gene>
    <name evidence="2" type="ORF">NEOLEDRAFT_431764</name>
</gene>
<dbReference type="InParanoid" id="A0A165RUH2"/>
<feature type="region of interest" description="Disordered" evidence="1">
    <location>
        <begin position="119"/>
        <end position="148"/>
    </location>
</feature>
<protein>
    <submittedName>
        <fullName evidence="2">Uncharacterized protein</fullName>
    </submittedName>
</protein>
<evidence type="ECO:0000313" key="3">
    <source>
        <dbReference type="Proteomes" id="UP000076761"/>
    </source>
</evidence>
<sequence length="148" mass="16750">MEGLGAVHSAVMTGCSWGRGDRVEKWIQVHDETTRRHCACLVVVLELTETRNGHLHNGRWAGGRGRRGEGKMSKKWKIKDKKERASAFTRSYRCSITVHCAHPYRPRNRERVAFSISRSGTGMQQKNKDNTTTKKRVNVTHVSSSSSD</sequence>
<proteinExistence type="predicted"/>